<dbReference type="GO" id="GO:0005576">
    <property type="term" value="C:extracellular region"/>
    <property type="evidence" value="ECO:0007669"/>
    <property type="project" value="TreeGrafter"/>
</dbReference>
<dbReference type="InterPro" id="IPR017853">
    <property type="entry name" value="GH"/>
</dbReference>
<comment type="catalytic activity">
    <reaction evidence="1">
        <text>Random endo-hydrolysis of N-acetyl-beta-D-glucosaminide (1-&gt;4)-beta-linkages in chitin and chitodextrins.</text>
        <dbReference type="EC" id="3.2.1.14"/>
    </reaction>
</comment>
<reference evidence="5 6" key="1">
    <citation type="submission" date="2018-09" db="EMBL/GenBank/DDBJ databases">
        <title>Genome sequencing of strain 6GH32-13.</title>
        <authorList>
            <person name="Weon H.-Y."/>
            <person name="Heo J."/>
            <person name="Kwon S.-W."/>
        </authorList>
    </citation>
    <scope>NUCLEOTIDE SEQUENCE [LARGE SCALE GENOMIC DNA]</scope>
    <source>
        <strain evidence="5 6">5GH32-13</strain>
    </source>
</reference>
<keyword evidence="3" id="KW-1133">Transmembrane helix</keyword>
<gene>
    <name evidence="5" type="ORF">D3H65_30090</name>
</gene>
<dbReference type="KEGG" id="pseg:D3H65_30090"/>
<dbReference type="GO" id="GO:0008061">
    <property type="term" value="F:chitin binding"/>
    <property type="evidence" value="ECO:0007669"/>
    <property type="project" value="InterPro"/>
</dbReference>
<dbReference type="Gene3D" id="3.40.5.30">
    <property type="entry name" value="(Trans)glycosidases - domain 2"/>
    <property type="match status" value="1"/>
</dbReference>
<evidence type="ECO:0000313" key="6">
    <source>
        <dbReference type="Proteomes" id="UP000263900"/>
    </source>
</evidence>
<dbReference type="Pfam" id="PF00704">
    <property type="entry name" value="Glyco_hydro_18"/>
    <property type="match status" value="1"/>
</dbReference>
<keyword evidence="6" id="KW-1185">Reference proteome</keyword>
<dbReference type="GO" id="GO:0008843">
    <property type="term" value="F:endochitinase activity"/>
    <property type="evidence" value="ECO:0007669"/>
    <property type="project" value="UniProtKB-EC"/>
</dbReference>
<dbReference type="Proteomes" id="UP000263900">
    <property type="component" value="Chromosome"/>
</dbReference>
<dbReference type="InterPro" id="IPR011583">
    <property type="entry name" value="Chitinase_II/V-like_cat"/>
</dbReference>
<evidence type="ECO:0000256" key="1">
    <source>
        <dbReference type="ARBA" id="ARBA00000822"/>
    </source>
</evidence>
<sequence>MFTKAPILNIINQHNMRIIHKRIVPLILQVIGVMVGIMLLQACKKDIADNPEFGPGDYPRIFYAQGNFPQAIIIDQGGSAKYGGLTYSPAGKVKISWKVNDEVKSNDTSFTFVPTTGGEYSIKLEVELNGLVSTRSSQVLVKPATYTRKNFNKVVMGYLSYDGLAADVKWPFITHLAAQLGKVSSDGVLDITKGNANQLADELVARGHIRGLPVLLTLFGRLSPVDGWALYESDDMGTALRDATRRAGLVTQVKNYITASRMDGVDVMMTDFNGSPNYSANLTALGLFVKELRTALPANAIITITAGAGWQHWEYPDLSPVDWVNVRAFEDGVHVGPGAPVGQASSLDFMKTAANIWAQFHVAPSKVVVGFPVFGLRYTDLDANGNCLSWGSYDYASYKSILAIDATADTKEFINSAKGIYYNGVPLIKQKADFIKASAYKGMYGWYIDGDAADTTKSLFRTAFRALN</sequence>
<feature type="domain" description="GH18" evidence="4">
    <location>
        <begin position="153"/>
        <end position="468"/>
    </location>
</feature>
<dbReference type="EMBL" id="CP032157">
    <property type="protein sequence ID" value="AXY77986.1"/>
    <property type="molecule type" value="Genomic_DNA"/>
</dbReference>
<proteinExistence type="predicted"/>
<evidence type="ECO:0000259" key="4">
    <source>
        <dbReference type="PROSITE" id="PS51910"/>
    </source>
</evidence>
<accession>A0A3B7MY47</accession>
<dbReference type="SUPFAM" id="SSF51445">
    <property type="entry name" value="(Trans)glycosidases"/>
    <property type="match status" value="1"/>
</dbReference>
<evidence type="ECO:0000256" key="2">
    <source>
        <dbReference type="ARBA" id="ARBA00012729"/>
    </source>
</evidence>
<dbReference type="PANTHER" id="PTHR11177">
    <property type="entry name" value="CHITINASE"/>
    <property type="match status" value="1"/>
</dbReference>
<evidence type="ECO:0000313" key="5">
    <source>
        <dbReference type="EMBL" id="AXY77986.1"/>
    </source>
</evidence>
<dbReference type="InterPro" id="IPR050314">
    <property type="entry name" value="Glycosyl_Hydrlase_18"/>
</dbReference>
<keyword evidence="3" id="KW-0812">Transmembrane</keyword>
<dbReference type="PROSITE" id="PS51910">
    <property type="entry name" value="GH18_2"/>
    <property type="match status" value="1"/>
</dbReference>
<dbReference type="EC" id="3.2.1.14" evidence="2"/>
<dbReference type="SMART" id="SM00636">
    <property type="entry name" value="Glyco_18"/>
    <property type="match status" value="1"/>
</dbReference>
<protein>
    <recommendedName>
        <fullName evidence="2">chitinase</fullName>
        <ecNumber evidence="2">3.2.1.14</ecNumber>
    </recommendedName>
</protein>
<dbReference type="AlphaFoldDB" id="A0A3B7MY47"/>
<feature type="transmembrane region" description="Helical" evidence="3">
    <location>
        <begin position="23"/>
        <end position="42"/>
    </location>
</feature>
<dbReference type="OrthoDB" id="973993at2"/>
<keyword evidence="3" id="KW-0472">Membrane</keyword>
<dbReference type="Gene3D" id="3.20.20.80">
    <property type="entry name" value="Glycosidases"/>
    <property type="match status" value="1"/>
</dbReference>
<evidence type="ECO:0000256" key="3">
    <source>
        <dbReference type="SAM" id="Phobius"/>
    </source>
</evidence>
<name>A0A3B7MY47_9BACT</name>
<organism evidence="5 6">
    <name type="scientific">Paraflavitalea soli</name>
    <dbReference type="NCBI Taxonomy" id="2315862"/>
    <lineage>
        <taxon>Bacteria</taxon>
        <taxon>Pseudomonadati</taxon>
        <taxon>Bacteroidota</taxon>
        <taxon>Chitinophagia</taxon>
        <taxon>Chitinophagales</taxon>
        <taxon>Chitinophagaceae</taxon>
        <taxon>Paraflavitalea</taxon>
    </lineage>
</organism>
<dbReference type="GO" id="GO:0006032">
    <property type="term" value="P:chitin catabolic process"/>
    <property type="evidence" value="ECO:0007669"/>
    <property type="project" value="TreeGrafter"/>
</dbReference>
<dbReference type="PANTHER" id="PTHR11177:SF317">
    <property type="entry name" value="CHITINASE 12-RELATED"/>
    <property type="match status" value="1"/>
</dbReference>
<dbReference type="GO" id="GO:0005975">
    <property type="term" value="P:carbohydrate metabolic process"/>
    <property type="evidence" value="ECO:0007669"/>
    <property type="project" value="InterPro"/>
</dbReference>
<dbReference type="InterPro" id="IPR001223">
    <property type="entry name" value="Glyco_hydro18_cat"/>
</dbReference>